<keyword evidence="8" id="KW-0539">Nucleus</keyword>
<comment type="similarity">
    <text evidence="3">Belongs to the XPO2/CSE1 family.</text>
</comment>
<sequence length="970" mass="111051">MEISEENLKTLAKYLQETLNPDINVRRPAEKFLEGVEVNQNYPVILLNVVNKSDVDMTIRIAGAVAFKNYIKRNWELEENQADRIHESDRAEIKNSIVTLMLSSPEMIQKQLSEAISIIGKIDFRMEWPNLIPQMVEMFATGNFNVINGVLRTAHSLFKKYRYEFKSQKLWMEIKYVLEKIAQPLTDLFIATINLSQTHANDVNALKVIYSSLVLICKVFYSLNFQDLPEFFEDNIQVWMSNFHTLLTVEVKSLQNNNSEEAGVIEQLKSQVCDNIALYAQKYDEEFQPFLQQFVTDTWSLLVGTGLEPKYDLIVSNALQFLSSVAERAKYRSLFEDDTVLSSICEKVIIPNMEFRVSDEELFEDNPEEYTRRDIEGSDVDTRRRAVCDLVNTLSQNFEKRIIEIFGQYLHVMLTKYAENPKQFWRSKDSALYLVTSLASRGSTRKHGVTQTSQLVNITQFCQQQVLPELERPDVNELPVLKADAIKYVMTFRTILPNEIVVSTLPQLIRHMSSESAVVHTYAACALEKILIMKNNNNQPIVSGMQLETISSDLFSNLFAILERPVSEQNEYVMKAIMRTFATLQERVIPFLNMSLPKLTEKLQMVAKNPSKPHFNHYLFETFSLAIRIVCKANQSAVTSFEDILFPIFQGILQQDIQEFIPYVFQILSLLMENTPTGSIPEPYMQLLPCLLAPILWERPANINPLVRLLSAFATQAAPQIIAQDKLAGYLGVFQKLIASKTNDHEGFLLMQSLIQHFPTEVLAPYHNQIFFLLFQRLSSSSKTTKFVKSLIVYFCFYIVKYSANELVTTIDGIQKQMFGMVLEKLFIAELQKISGNIERKIVACGITKLLCECKEMYVGNYQKYWPQLLQALLSFFEMPRDESTFPDDHFIEVDDAPTFQTTSAKLNFASTAQNDPLQAVAEPRQFLVQSLAALGRSHPGRLPTFISSTNSQCQTILQGYLAKFGVQLV</sequence>
<reference evidence="11" key="1">
    <citation type="submission" date="2016-11" db="EMBL/GenBank/DDBJ databases">
        <authorList>
            <person name="Jaros S."/>
            <person name="Januszkiewicz K."/>
            <person name="Wedrychowicz H."/>
        </authorList>
    </citation>
    <scope>NUCLEOTIDE SEQUENCE</scope>
</reference>
<dbReference type="GO" id="GO:0006611">
    <property type="term" value="P:protein export from nucleus"/>
    <property type="evidence" value="ECO:0007669"/>
    <property type="project" value="TreeGrafter"/>
</dbReference>
<keyword evidence="5" id="KW-0813">Transport</keyword>
<dbReference type="PANTHER" id="PTHR10997:SF8">
    <property type="entry name" value="EXPORTIN-2"/>
    <property type="match status" value="1"/>
</dbReference>
<dbReference type="GO" id="GO:0006606">
    <property type="term" value="P:protein import into nucleus"/>
    <property type="evidence" value="ECO:0007669"/>
    <property type="project" value="TreeGrafter"/>
</dbReference>
<dbReference type="OrthoDB" id="3268246at2759"/>
<dbReference type="AlphaFoldDB" id="A0A2D1QUE9"/>
<dbReference type="FunFam" id="1.25.10.10:FF:000057">
    <property type="entry name" value="Exportin-2 isoform 1"/>
    <property type="match status" value="1"/>
</dbReference>
<dbReference type="GO" id="GO:0005635">
    <property type="term" value="C:nuclear envelope"/>
    <property type="evidence" value="ECO:0007669"/>
    <property type="project" value="TreeGrafter"/>
</dbReference>
<dbReference type="EMBL" id="KY285054">
    <property type="protein sequence ID" value="ATP16157.1"/>
    <property type="molecule type" value="mRNA"/>
</dbReference>
<dbReference type="InterPro" id="IPR013713">
    <property type="entry name" value="XPO2_central"/>
</dbReference>
<dbReference type="InterPro" id="IPR005043">
    <property type="entry name" value="XPO2_C"/>
</dbReference>
<evidence type="ECO:0000259" key="10">
    <source>
        <dbReference type="PROSITE" id="PS50166"/>
    </source>
</evidence>
<evidence type="ECO:0000256" key="2">
    <source>
        <dbReference type="ARBA" id="ARBA00004496"/>
    </source>
</evidence>
<keyword evidence="6" id="KW-0963">Cytoplasm</keyword>
<dbReference type="InterPro" id="IPR016024">
    <property type="entry name" value="ARM-type_fold"/>
</dbReference>
<comment type="subcellular location">
    <subcellularLocation>
        <location evidence="2">Cytoplasm</location>
    </subcellularLocation>
    <subcellularLocation>
        <location evidence="1">Nucleus</location>
    </subcellularLocation>
</comment>
<dbReference type="GO" id="GO:0005829">
    <property type="term" value="C:cytosol"/>
    <property type="evidence" value="ECO:0007669"/>
    <property type="project" value="TreeGrafter"/>
</dbReference>
<dbReference type="Gene3D" id="1.25.10.10">
    <property type="entry name" value="Leucine-rich Repeat Variant"/>
    <property type="match status" value="1"/>
</dbReference>
<dbReference type="PANTHER" id="PTHR10997">
    <property type="entry name" value="IMPORTIN-7, 8, 11"/>
    <property type="match status" value="1"/>
</dbReference>
<evidence type="ECO:0000256" key="1">
    <source>
        <dbReference type="ARBA" id="ARBA00004123"/>
    </source>
</evidence>
<dbReference type="SMART" id="SM00913">
    <property type="entry name" value="IBN_N"/>
    <property type="match status" value="1"/>
</dbReference>
<evidence type="ECO:0000256" key="9">
    <source>
        <dbReference type="ARBA" id="ARBA00030693"/>
    </source>
</evidence>
<proteinExistence type="evidence at transcript level"/>
<dbReference type="PROSITE" id="PS50166">
    <property type="entry name" value="IMPORTIN_B_NT"/>
    <property type="match status" value="1"/>
</dbReference>
<evidence type="ECO:0000256" key="7">
    <source>
        <dbReference type="ARBA" id="ARBA00022927"/>
    </source>
</evidence>
<dbReference type="GO" id="GO:0005049">
    <property type="term" value="F:nuclear export signal receptor activity"/>
    <property type="evidence" value="ECO:0007669"/>
    <property type="project" value="TreeGrafter"/>
</dbReference>
<protein>
    <recommendedName>
        <fullName evidence="4">Exportin-2</fullName>
    </recommendedName>
    <alternativeName>
        <fullName evidence="9">Importin-alpha re-exporter</fullName>
    </alternativeName>
</protein>
<evidence type="ECO:0000256" key="8">
    <source>
        <dbReference type="ARBA" id="ARBA00023242"/>
    </source>
</evidence>
<dbReference type="InterPro" id="IPR011989">
    <property type="entry name" value="ARM-like"/>
</dbReference>
<dbReference type="SUPFAM" id="SSF48371">
    <property type="entry name" value="ARM repeat"/>
    <property type="match status" value="1"/>
</dbReference>
<dbReference type="Pfam" id="PF08506">
    <property type="entry name" value="Cse1"/>
    <property type="match status" value="1"/>
</dbReference>
<evidence type="ECO:0000256" key="3">
    <source>
        <dbReference type="ARBA" id="ARBA00008669"/>
    </source>
</evidence>
<accession>A0A2D1QUE9</accession>
<organism evidence="11">
    <name type="scientific">Leptinotarsa decemlineata</name>
    <name type="common">Colorado potato beetle</name>
    <name type="synonym">Doryphora decemlineata</name>
    <dbReference type="NCBI Taxonomy" id="7539"/>
    <lineage>
        <taxon>Eukaryota</taxon>
        <taxon>Metazoa</taxon>
        <taxon>Ecdysozoa</taxon>
        <taxon>Arthropoda</taxon>
        <taxon>Hexapoda</taxon>
        <taxon>Insecta</taxon>
        <taxon>Pterygota</taxon>
        <taxon>Neoptera</taxon>
        <taxon>Endopterygota</taxon>
        <taxon>Coleoptera</taxon>
        <taxon>Polyphaga</taxon>
        <taxon>Cucujiformia</taxon>
        <taxon>Chrysomeloidea</taxon>
        <taxon>Chrysomelidae</taxon>
        <taxon>Chrysomelinae</taxon>
        <taxon>Doryphorini</taxon>
        <taxon>Leptinotarsa</taxon>
    </lineage>
</organism>
<evidence type="ECO:0000313" key="11">
    <source>
        <dbReference type="EMBL" id="ATP16157.1"/>
    </source>
</evidence>
<dbReference type="InterPro" id="IPR001494">
    <property type="entry name" value="Importin-beta_N"/>
</dbReference>
<name>A0A2D1QUE9_LEPDE</name>
<feature type="domain" description="Importin N-terminal" evidence="10">
    <location>
        <begin position="29"/>
        <end position="103"/>
    </location>
</feature>
<evidence type="ECO:0000256" key="6">
    <source>
        <dbReference type="ARBA" id="ARBA00022490"/>
    </source>
</evidence>
<evidence type="ECO:0000256" key="4">
    <source>
        <dbReference type="ARBA" id="ARBA00018945"/>
    </source>
</evidence>
<dbReference type="GO" id="GO:0031267">
    <property type="term" value="F:small GTPase binding"/>
    <property type="evidence" value="ECO:0007669"/>
    <property type="project" value="InterPro"/>
</dbReference>
<keyword evidence="7" id="KW-0653">Protein transport</keyword>
<evidence type="ECO:0000256" key="5">
    <source>
        <dbReference type="ARBA" id="ARBA00022448"/>
    </source>
</evidence>
<dbReference type="Pfam" id="PF03378">
    <property type="entry name" value="CAS_CSE1"/>
    <property type="match status" value="1"/>
</dbReference>
<dbReference type="Pfam" id="PF03810">
    <property type="entry name" value="IBN_N"/>
    <property type="match status" value="1"/>
</dbReference>